<evidence type="ECO:0000256" key="3">
    <source>
        <dbReference type="SAM" id="Phobius"/>
    </source>
</evidence>
<feature type="transmembrane region" description="Helical" evidence="3">
    <location>
        <begin position="413"/>
        <end position="437"/>
    </location>
</feature>
<dbReference type="Proteomes" id="UP000553776">
    <property type="component" value="Unassembled WGS sequence"/>
</dbReference>
<feature type="transmembrane region" description="Helical" evidence="3">
    <location>
        <begin position="291"/>
        <end position="310"/>
    </location>
</feature>
<keyword evidence="3" id="KW-0812">Transmembrane</keyword>
<keyword evidence="2 3" id="KW-0472">Membrane</keyword>
<dbReference type="GO" id="GO:0009847">
    <property type="term" value="P:spore germination"/>
    <property type="evidence" value="ECO:0007669"/>
    <property type="project" value="InterPro"/>
</dbReference>
<reference evidence="4 5" key="1">
    <citation type="submission" date="2020-08" db="EMBL/GenBank/DDBJ databases">
        <title>Cohnella phylogeny.</title>
        <authorList>
            <person name="Dunlap C."/>
        </authorList>
    </citation>
    <scope>NUCLEOTIDE SEQUENCE [LARGE SCALE GENOMIC DNA]</scope>
    <source>
        <strain evidence="4 5">DSM 25239</strain>
    </source>
</reference>
<comment type="similarity">
    <text evidence="1">Belongs to the GerABKA family.</text>
</comment>
<dbReference type="PANTHER" id="PTHR22550">
    <property type="entry name" value="SPORE GERMINATION PROTEIN"/>
    <property type="match status" value="1"/>
</dbReference>
<keyword evidence="3" id="KW-1133">Transmembrane helix</keyword>
<name>A0A841U9Z7_9BACL</name>
<feature type="transmembrane region" description="Helical" evidence="3">
    <location>
        <begin position="369"/>
        <end position="393"/>
    </location>
</feature>
<dbReference type="AlphaFoldDB" id="A0A841U9Z7"/>
<dbReference type="PIRSF" id="PIRSF005690">
    <property type="entry name" value="GerBA"/>
    <property type="match status" value="1"/>
</dbReference>
<comment type="caution">
    <text evidence="4">The sequence shown here is derived from an EMBL/GenBank/DDBJ whole genome shotgun (WGS) entry which is preliminary data.</text>
</comment>
<dbReference type="GO" id="GO:0016020">
    <property type="term" value="C:membrane"/>
    <property type="evidence" value="ECO:0007669"/>
    <property type="project" value="InterPro"/>
</dbReference>
<sequence length="492" mass="54844">MSAQTGIPLAWSEERFRETFARCADVHIQSSRFAESEGGSVTFVYVEGLVIGTHLSLVVIPELRRLFREEPGVQRRIELLSGSLPLIRMKDGATTEEIAESIFQGDLLILFDDSASLYRMSMDFRPARQPDESSTEISIKGPRDGFIEDINTNVALLRKRVRSQSLCYETTMIGRRTKTKIGLLYFEDLLDPKVLKTVRSRLGSIDIDGLYSINQLEEMLGDSRHSLLPLMDFTGRPDFALSCLLAGRFVLFVDGNPFALIGPAGLSLILKSPEDVHFNYAYVSFSRIVRAVSLFFSIFLPGIWVALMAFHQDQIPFRMMATISVSRLGLPLSAQMEMFVLLMLLEIFREAGVRLPSNIGQTLASIGGLIIGDAAIRAGLVSPSVVVVGAITAVSGVTLVNQSLSTIISVFRFFFFFMGSFLGIYGLILGIILLAAYMSRLKSFGMPYMAPWSPPNAREMIRSYIRLPWSLMRRRPKAIHPTDPDRQGDDGR</sequence>
<dbReference type="InterPro" id="IPR050768">
    <property type="entry name" value="UPF0353/GerABKA_families"/>
</dbReference>
<proteinExistence type="inferred from homology"/>
<accession>A0A841U9Z7</accession>
<dbReference type="PANTHER" id="PTHR22550:SF5">
    <property type="entry name" value="LEUCINE ZIPPER PROTEIN 4"/>
    <property type="match status" value="1"/>
</dbReference>
<dbReference type="RefSeq" id="WP_185138916.1">
    <property type="nucleotide sequence ID" value="NZ_JACJVR010000110.1"/>
</dbReference>
<evidence type="ECO:0000313" key="4">
    <source>
        <dbReference type="EMBL" id="MBB6694954.1"/>
    </source>
</evidence>
<gene>
    <name evidence="4" type="ORF">H7B90_26520</name>
</gene>
<dbReference type="InterPro" id="IPR004995">
    <property type="entry name" value="Spore_Ger"/>
</dbReference>
<evidence type="ECO:0000256" key="1">
    <source>
        <dbReference type="ARBA" id="ARBA00005278"/>
    </source>
</evidence>
<protein>
    <submittedName>
        <fullName evidence="4">Spore germination protein</fullName>
    </submittedName>
</protein>
<dbReference type="EMBL" id="JACJVR010000110">
    <property type="protein sequence ID" value="MBB6694954.1"/>
    <property type="molecule type" value="Genomic_DNA"/>
</dbReference>
<dbReference type="Pfam" id="PF03323">
    <property type="entry name" value="GerA"/>
    <property type="match status" value="1"/>
</dbReference>
<keyword evidence="5" id="KW-1185">Reference proteome</keyword>
<evidence type="ECO:0000256" key="2">
    <source>
        <dbReference type="ARBA" id="ARBA00023136"/>
    </source>
</evidence>
<evidence type="ECO:0000313" key="5">
    <source>
        <dbReference type="Proteomes" id="UP000553776"/>
    </source>
</evidence>
<organism evidence="4 5">
    <name type="scientific">Cohnella xylanilytica</name>
    <dbReference type="NCBI Taxonomy" id="557555"/>
    <lineage>
        <taxon>Bacteria</taxon>
        <taxon>Bacillati</taxon>
        <taxon>Bacillota</taxon>
        <taxon>Bacilli</taxon>
        <taxon>Bacillales</taxon>
        <taxon>Paenibacillaceae</taxon>
        <taxon>Cohnella</taxon>
    </lineage>
</organism>